<evidence type="ECO:0000313" key="2">
    <source>
        <dbReference type="EMBL" id="RVD89828.1"/>
    </source>
</evidence>
<dbReference type="VEuPathDB" id="FungiDB:DFL_000818"/>
<proteinExistence type="predicted"/>
<reference evidence="2 3" key="1">
    <citation type="submission" date="2019-01" db="EMBL/GenBank/DDBJ databases">
        <title>Intercellular communication is required for trap formation in the nematode-trapping fungus Duddingtonia flagrans.</title>
        <authorList>
            <person name="Youssar L."/>
            <person name="Wernet V."/>
            <person name="Hensel N."/>
            <person name="Hildebrandt H.-G."/>
            <person name="Fischer R."/>
        </authorList>
    </citation>
    <scope>NUCLEOTIDE SEQUENCE [LARGE SCALE GENOMIC DNA]</scope>
    <source>
        <strain evidence="2 3">CBS H-5679</strain>
    </source>
</reference>
<dbReference type="AlphaFoldDB" id="A0A437AF86"/>
<dbReference type="GeneID" id="93583129"/>
<dbReference type="RefSeq" id="XP_067495372.1">
    <property type="nucleotide sequence ID" value="XM_067637877.1"/>
</dbReference>
<feature type="region of interest" description="Disordered" evidence="1">
    <location>
        <begin position="84"/>
        <end position="142"/>
    </location>
</feature>
<accession>A0A437AF86</accession>
<name>A0A437AF86_ARTFL</name>
<evidence type="ECO:0000313" key="3">
    <source>
        <dbReference type="Proteomes" id="UP000283090"/>
    </source>
</evidence>
<comment type="caution">
    <text evidence="2">The sequence shown here is derived from an EMBL/GenBank/DDBJ whole genome shotgun (WGS) entry which is preliminary data.</text>
</comment>
<organism evidence="2 3">
    <name type="scientific">Arthrobotrys flagrans</name>
    <name type="common">Nematode-trapping fungus</name>
    <name type="synonym">Trichothecium flagrans</name>
    <dbReference type="NCBI Taxonomy" id="97331"/>
    <lineage>
        <taxon>Eukaryota</taxon>
        <taxon>Fungi</taxon>
        <taxon>Dikarya</taxon>
        <taxon>Ascomycota</taxon>
        <taxon>Pezizomycotina</taxon>
        <taxon>Orbiliomycetes</taxon>
        <taxon>Orbiliales</taxon>
        <taxon>Orbiliaceae</taxon>
        <taxon>Arthrobotrys</taxon>
    </lineage>
</organism>
<evidence type="ECO:0000256" key="1">
    <source>
        <dbReference type="SAM" id="MobiDB-lite"/>
    </source>
</evidence>
<protein>
    <submittedName>
        <fullName evidence="2">Uncharacterized protein</fullName>
    </submittedName>
</protein>
<sequence>MEQQRRRELGNAEDIGPINGSRIIPWSMQVKKHVSKETRRVDALMDMRRTITIWEMRRAEMARREVQRVTNQLVRIRGEVKKADEAERKVREMEMTRPEAKRPEEPRKEVRVAQEVKKDVKKSEEVRGGIKQEVRKRRGEGV</sequence>
<gene>
    <name evidence="2" type="ORF">DFL_000818</name>
</gene>
<dbReference type="Proteomes" id="UP000283090">
    <property type="component" value="Unassembled WGS sequence"/>
</dbReference>
<keyword evidence="3" id="KW-1185">Reference proteome</keyword>
<dbReference type="EMBL" id="SAEB01000001">
    <property type="protein sequence ID" value="RVD89828.1"/>
    <property type="molecule type" value="Genomic_DNA"/>
</dbReference>